<reference evidence="4" key="1">
    <citation type="journal article" date="2014" name="Int. J. Syst. Evol. Microbiol.">
        <title>Complete genome sequence of Corynebacterium casei LMG S-19264T (=DSM 44701T), isolated from a smear-ripened cheese.</title>
        <authorList>
            <consortium name="US DOE Joint Genome Institute (JGI-PGF)"/>
            <person name="Walter F."/>
            <person name="Albersmeier A."/>
            <person name="Kalinowski J."/>
            <person name="Ruckert C."/>
        </authorList>
    </citation>
    <scope>NUCLEOTIDE SEQUENCE</scope>
    <source>
        <strain evidence="4">CGMCC 4.7430</strain>
    </source>
</reference>
<reference evidence="4" key="2">
    <citation type="submission" date="2020-09" db="EMBL/GenBank/DDBJ databases">
        <authorList>
            <person name="Sun Q."/>
            <person name="Zhou Y."/>
        </authorList>
    </citation>
    <scope>NUCLEOTIDE SEQUENCE</scope>
    <source>
        <strain evidence="4">CGMCC 4.7430</strain>
    </source>
</reference>
<dbReference type="InterPro" id="IPR006311">
    <property type="entry name" value="TAT_signal"/>
</dbReference>
<dbReference type="RefSeq" id="WP_189140091.1">
    <property type="nucleotide sequence ID" value="NZ_BMNK01000006.1"/>
</dbReference>
<feature type="region of interest" description="Disordered" evidence="1">
    <location>
        <begin position="58"/>
        <end position="86"/>
    </location>
</feature>
<dbReference type="EMBL" id="BMNK01000006">
    <property type="protein sequence ID" value="GGP08281.1"/>
    <property type="molecule type" value="Genomic_DNA"/>
</dbReference>
<organism evidence="4 5">
    <name type="scientific">Nonomuraea glycinis</name>
    <dbReference type="NCBI Taxonomy" id="2047744"/>
    <lineage>
        <taxon>Bacteria</taxon>
        <taxon>Bacillati</taxon>
        <taxon>Actinomycetota</taxon>
        <taxon>Actinomycetes</taxon>
        <taxon>Streptosporangiales</taxon>
        <taxon>Streptosporangiaceae</taxon>
        <taxon>Nonomuraea</taxon>
    </lineage>
</organism>
<dbReference type="InterPro" id="IPR025419">
    <property type="entry name" value="DUF4142"/>
</dbReference>
<proteinExistence type="predicted"/>
<dbReference type="PROSITE" id="PS51318">
    <property type="entry name" value="TAT"/>
    <property type="match status" value="1"/>
</dbReference>
<comment type="caution">
    <text evidence="4">The sequence shown here is derived from an EMBL/GenBank/DDBJ whole genome shotgun (WGS) entry which is preliminary data.</text>
</comment>
<keyword evidence="5" id="KW-1185">Reference proteome</keyword>
<protein>
    <recommendedName>
        <fullName evidence="3">DUF4142 domain-containing protein</fullName>
    </recommendedName>
</protein>
<evidence type="ECO:0000259" key="3">
    <source>
        <dbReference type="Pfam" id="PF13628"/>
    </source>
</evidence>
<accession>A0A918A7Y0</accession>
<gene>
    <name evidence="4" type="ORF">GCM10012278_39370</name>
</gene>
<name>A0A918A7Y0_9ACTN</name>
<evidence type="ECO:0000313" key="5">
    <source>
        <dbReference type="Proteomes" id="UP000660745"/>
    </source>
</evidence>
<dbReference type="Pfam" id="PF13628">
    <property type="entry name" value="DUF4142"/>
    <property type="match status" value="1"/>
</dbReference>
<feature type="signal peptide" evidence="2">
    <location>
        <begin position="1"/>
        <end position="22"/>
    </location>
</feature>
<dbReference type="AlphaFoldDB" id="A0A918A7Y0"/>
<keyword evidence="2" id="KW-0732">Signal</keyword>
<feature type="chain" id="PRO_5038371371" description="DUF4142 domain-containing protein" evidence="2">
    <location>
        <begin position="23"/>
        <end position="242"/>
    </location>
</feature>
<evidence type="ECO:0000313" key="4">
    <source>
        <dbReference type="EMBL" id="GGP08281.1"/>
    </source>
</evidence>
<sequence length="242" mass="25867">MRSRRGRLVLAAACGAVALTTAACSLPAGVRSADTARVADAASLPAEEIPEDQLAPAATSLTQPDPSAAPAATAGGKDDNSTWPTKWGPLSPLDRDLIKKVRLATLWEMTMAQEAIQRASSAKVRTISKEIAAQHHVLDKGALDLAKKFDIRLPVKPTEDQARWMADITSRTGRDYDVTYVKWLRLAHGGIFPAIGSVRGTTQNTLVRKYAEECNAAVLNHQRLLESTGLAGPDAFPTPPPV</sequence>
<feature type="domain" description="DUF4142" evidence="3">
    <location>
        <begin position="94"/>
        <end position="223"/>
    </location>
</feature>
<dbReference type="PROSITE" id="PS51257">
    <property type="entry name" value="PROKAR_LIPOPROTEIN"/>
    <property type="match status" value="1"/>
</dbReference>
<evidence type="ECO:0000256" key="2">
    <source>
        <dbReference type="SAM" id="SignalP"/>
    </source>
</evidence>
<dbReference type="Proteomes" id="UP000660745">
    <property type="component" value="Unassembled WGS sequence"/>
</dbReference>
<evidence type="ECO:0000256" key="1">
    <source>
        <dbReference type="SAM" id="MobiDB-lite"/>
    </source>
</evidence>